<keyword evidence="3" id="KW-1185">Reference proteome</keyword>
<organism evidence="2 3">
    <name type="scientific">Paraburkholderia piptadeniae</name>
    <dbReference type="NCBI Taxonomy" id="1701573"/>
    <lineage>
        <taxon>Bacteria</taxon>
        <taxon>Pseudomonadati</taxon>
        <taxon>Pseudomonadota</taxon>
        <taxon>Betaproteobacteria</taxon>
        <taxon>Burkholderiales</taxon>
        <taxon>Burkholderiaceae</taxon>
        <taxon>Paraburkholderia</taxon>
    </lineage>
</organism>
<accession>A0A1N7S871</accession>
<comment type="caution">
    <text evidence="2">The sequence shown here is derived from an EMBL/GenBank/DDBJ whole genome shotgun (WGS) entry which is preliminary data.</text>
</comment>
<dbReference type="EMBL" id="CYGY02000035">
    <property type="protein sequence ID" value="SIT43553.1"/>
    <property type="molecule type" value="Genomic_DNA"/>
</dbReference>
<protein>
    <submittedName>
        <fullName evidence="2">Uncharacterized protein</fullName>
    </submittedName>
</protein>
<evidence type="ECO:0000256" key="1">
    <source>
        <dbReference type="SAM" id="MobiDB-lite"/>
    </source>
</evidence>
<proteinExistence type="predicted"/>
<dbReference type="AlphaFoldDB" id="A0A1N7S871"/>
<gene>
    <name evidence="2" type="ORF">BN2476_350162</name>
</gene>
<feature type="compositionally biased region" description="Low complexity" evidence="1">
    <location>
        <begin position="1"/>
        <end position="15"/>
    </location>
</feature>
<evidence type="ECO:0000313" key="3">
    <source>
        <dbReference type="Proteomes" id="UP000195569"/>
    </source>
</evidence>
<dbReference type="Proteomes" id="UP000195569">
    <property type="component" value="Unassembled WGS sequence"/>
</dbReference>
<reference evidence="2" key="1">
    <citation type="submission" date="2016-12" db="EMBL/GenBank/DDBJ databases">
        <authorList>
            <person name="Moulin L."/>
        </authorList>
    </citation>
    <scope>NUCLEOTIDE SEQUENCE [LARGE SCALE GENOMIC DNA]</scope>
    <source>
        <strain evidence="2">STM 7183</strain>
    </source>
</reference>
<evidence type="ECO:0000313" key="2">
    <source>
        <dbReference type="EMBL" id="SIT43553.1"/>
    </source>
</evidence>
<sequence>MRVRRTSTAASSTTSRGRENRVALPVARAPKTRRRAAPKVVPNGTILPFYDSLTVTTFRGPNVWSIHAHRGQIF</sequence>
<name>A0A1N7S871_9BURK</name>
<feature type="region of interest" description="Disordered" evidence="1">
    <location>
        <begin position="1"/>
        <end position="20"/>
    </location>
</feature>